<proteinExistence type="predicted"/>
<evidence type="ECO:0000313" key="3">
    <source>
        <dbReference type="Proteomes" id="UP001500689"/>
    </source>
</evidence>
<accession>A0ABP6WLN4</accession>
<evidence type="ECO:0000313" key="2">
    <source>
        <dbReference type="EMBL" id="GAA3553413.1"/>
    </source>
</evidence>
<keyword evidence="1" id="KW-0812">Transmembrane</keyword>
<evidence type="ECO:0000256" key="1">
    <source>
        <dbReference type="SAM" id="Phobius"/>
    </source>
</evidence>
<sequence>MGRTLYSEPGVRWTALVWGPLFAVLGALAELATGGPVHVVGWVLVGVALVALTLPWVYARRRFLSIEVTTHELRQGRERVPAGRIAEVTDVGTPVGTKVLGGGWSVPRKYDELPVRLDDDTVVLAWARDVESLRTALAELAEANRSNDREDRSDGN</sequence>
<dbReference type="RefSeq" id="WP_344862177.1">
    <property type="nucleotide sequence ID" value="NZ_BAAAZN010000008.1"/>
</dbReference>
<dbReference type="Proteomes" id="UP001500689">
    <property type="component" value="Unassembled WGS sequence"/>
</dbReference>
<reference evidence="3" key="1">
    <citation type="journal article" date="2019" name="Int. J. Syst. Evol. Microbiol.">
        <title>The Global Catalogue of Microorganisms (GCM) 10K type strain sequencing project: providing services to taxonomists for standard genome sequencing and annotation.</title>
        <authorList>
            <consortium name="The Broad Institute Genomics Platform"/>
            <consortium name="The Broad Institute Genome Sequencing Center for Infectious Disease"/>
            <person name="Wu L."/>
            <person name="Ma J."/>
        </authorList>
    </citation>
    <scope>NUCLEOTIDE SEQUENCE [LARGE SCALE GENOMIC DNA]</scope>
    <source>
        <strain evidence="3">JCM 16898</strain>
    </source>
</reference>
<keyword evidence="1" id="KW-0472">Membrane</keyword>
<name>A0ABP6WLN4_9PSEU</name>
<evidence type="ECO:0008006" key="4">
    <source>
        <dbReference type="Google" id="ProtNLM"/>
    </source>
</evidence>
<feature type="transmembrane region" description="Helical" evidence="1">
    <location>
        <begin position="39"/>
        <end position="59"/>
    </location>
</feature>
<dbReference type="EMBL" id="BAAAZN010000008">
    <property type="protein sequence ID" value="GAA3553413.1"/>
    <property type="molecule type" value="Genomic_DNA"/>
</dbReference>
<keyword evidence="1" id="KW-1133">Transmembrane helix</keyword>
<comment type="caution">
    <text evidence="2">The sequence shown here is derived from an EMBL/GenBank/DDBJ whole genome shotgun (WGS) entry which is preliminary data.</text>
</comment>
<organism evidence="2 3">
    <name type="scientific">Amycolatopsis ultiminotia</name>
    <dbReference type="NCBI Taxonomy" id="543629"/>
    <lineage>
        <taxon>Bacteria</taxon>
        <taxon>Bacillati</taxon>
        <taxon>Actinomycetota</taxon>
        <taxon>Actinomycetes</taxon>
        <taxon>Pseudonocardiales</taxon>
        <taxon>Pseudonocardiaceae</taxon>
        <taxon>Amycolatopsis</taxon>
    </lineage>
</organism>
<protein>
    <recommendedName>
        <fullName evidence="4">DUF3093 domain-containing protein</fullName>
    </recommendedName>
</protein>
<gene>
    <name evidence="2" type="ORF">GCM10022222_41430</name>
</gene>
<keyword evidence="3" id="KW-1185">Reference proteome</keyword>